<dbReference type="SUPFAM" id="SSF56784">
    <property type="entry name" value="HAD-like"/>
    <property type="match status" value="1"/>
</dbReference>
<sequence length="174" mass="18814">MHELSGCPKKPVIGDLGNGQQGVIGAQTSGRDTVRLYDGALKALQQLHTDPQFKDVVVGAASSCLEPRYADACMDLLEVVPGVTIGSMFRYRQIGRTGKLTSSKVTHFRELHQESGIPFSEMLFFDDCNWGDHVQAVGDAYGVVGQRTPSGMTQKDWNAGLAKFAAKQSSAQSH</sequence>
<dbReference type="GO" id="GO:0003993">
    <property type="term" value="F:acid phosphatase activity"/>
    <property type="evidence" value="ECO:0007669"/>
    <property type="project" value="TreeGrafter"/>
</dbReference>
<gene>
    <name evidence="1" type="ORF">EGYM00163_LOCUS28936</name>
</gene>
<evidence type="ECO:0000313" key="1">
    <source>
        <dbReference type="EMBL" id="CAE0817768.1"/>
    </source>
</evidence>
<reference evidence="1" key="1">
    <citation type="submission" date="2021-01" db="EMBL/GenBank/DDBJ databases">
        <authorList>
            <person name="Corre E."/>
            <person name="Pelletier E."/>
            <person name="Niang G."/>
            <person name="Scheremetjew M."/>
            <person name="Finn R."/>
            <person name="Kale V."/>
            <person name="Holt S."/>
            <person name="Cochrane G."/>
            <person name="Meng A."/>
            <person name="Brown T."/>
            <person name="Cohen L."/>
        </authorList>
    </citation>
    <scope>NUCLEOTIDE SEQUENCE</scope>
    <source>
        <strain evidence="1">CCMP1594</strain>
    </source>
</reference>
<dbReference type="Gene3D" id="3.40.50.1000">
    <property type="entry name" value="HAD superfamily/HAD-like"/>
    <property type="match status" value="1"/>
</dbReference>
<name>A0A7S4LB48_9EUGL</name>
<dbReference type="Pfam" id="PF12689">
    <property type="entry name" value="Acid_PPase"/>
    <property type="match status" value="1"/>
</dbReference>
<dbReference type="InterPro" id="IPR023214">
    <property type="entry name" value="HAD_sf"/>
</dbReference>
<dbReference type="PANTHER" id="PTHR17901">
    <property type="entry name" value="MAGNESIUM-DEPENDENT PHOSPHATASE 1 MDP1"/>
    <property type="match status" value="1"/>
</dbReference>
<protein>
    <submittedName>
        <fullName evidence="1">Uncharacterized protein</fullName>
    </submittedName>
</protein>
<dbReference type="EMBL" id="HBJA01082886">
    <property type="protein sequence ID" value="CAE0817768.1"/>
    <property type="molecule type" value="Transcribed_RNA"/>
</dbReference>
<dbReference type="PANTHER" id="PTHR17901:SF14">
    <property type="entry name" value="MAGNESIUM-DEPENDENT PHOSPHATASE 1"/>
    <property type="match status" value="1"/>
</dbReference>
<accession>A0A7S4LB48</accession>
<dbReference type="InterPro" id="IPR010036">
    <property type="entry name" value="MDP_1_eu_arc"/>
</dbReference>
<dbReference type="InterPro" id="IPR036412">
    <property type="entry name" value="HAD-like_sf"/>
</dbReference>
<organism evidence="1">
    <name type="scientific">Eutreptiella gymnastica</name>
    <dbReference type="NCBI Taxonomy" id="73025"/>
    <lineage>
        <taxon>Eukaryota</taxon>
        <taxon>Discoba</taxon>
        <taxon>Euglenozoa</taxon>
        <taxon>Euglenida</taxon>
        <taxon>Spirocuta</taxon>
        <taxon>Euglenophyceae</taxon>
        <taxon>Eutreptiales</taxon>
        <taxon>Eutreptiaceae</taxon>
        <taxon>Eutreptiella</taxon>
    </lineage>
</organism>
<dbReference type="AlphaFoldDB" id="A0A7S4LB48"/>
<proteinExistence type="predicted"/>